<dbReference type="Proteomes" id="UP000475037">
    <property type="component" value="Unassembled WGS sequence"/>
</dbReference>
<evidence type="ECO:0000259" key="2">
    <source>
        <dbReference type="Pfam" id="PF02994"/>
    </source>
</evidence>
<dbReference type="EMBL" id="VOAJ01003644">
    <property type="protein sequence ID" value="KAF0879067.1"/>
    <property type="molecule type" value="Genomic_DNA"/>
</dbReference>
<dbReference type="Gene3D" id="1.20.5.390">
    <property type="entry name" value="L1 transposable element, trimerization domain"/>
    <property type="match status" value="1"/>
</dbReference>
<reference evidence="3 4" key="1">
    <citation type="submission" date="2019-11" db="EMBL/GenBank/DDBJ databases">
        <authorList>
            <person name="Yang C."/>
            <person name="Li F."/>
        </authorList>
    </citation>
    <scope>NUCLEOTIDE SEQUENCE [LARGE SCALE GENOMIC DNA]</scope>
    <source>
        <strain evidence="3">KB4526</strain>
        <tissue evidence="3">Muscle</tissue>
    </source>
</reference>
<dbReference type="Pfam" id="PF02994">
    <property type="entry name" value="Transposase_22"/>
    <property type="match status" value="1"/>
</dbReference>
<protein>
    <submittedName>
        <fullName evidence="3">LORF1 protein</fullName>
    </submittedName>
</protein>
<feature type="coiled-coil region" evidence="1">
    <location>
        <begin position="2"/>
        <end position="43"/>
    </location>
</feature>
<organism evidence="3 4">
    <name type="scientific">Crocuta crocuta</name>
    <name type="common">Spotted hyena</name>
    <dbReference type="NCBI Taxonomy" id="9678"/>
    <lineage>
        <taxon>Eukaryota</taxon>
        <taxon>Metazoa</taxon>
        <taxon>Chordata</taxon>
        <taxon>Craniata</taxon>
        <taxon>Vertebrata</taxon>
        <taxon>Euteleostomi</taxon>
        <taxon>Mammalia</taxon>
        <taxon>Eutheria</taxon>
        <taxon>Laurasiatheria</taxon>
        <taxon>Carnivora</taxon>
        <taxon>Feliformia</taxon>
        <taxon>Hyaenidae</taxon>
        <taxon>Crocuta</taxon>
    </lineage>
</organism>
<dbReference type="Gene3D" id="3.30.70.1820">
    <property type="entry name" value="L1 transposable element, RRM domain"/>
    <property type="match status" value="1"/>
</dbReference>
<evidence type="ECO:0000313" key="4">
    <source>
        <dbReference type="Proteomes" id="UP000475037"/>
    </source>
</evidence>
<evidence type="ECO:0000313" key="3">
    <source>
        <dbReference type="EMBL" id="KAF0879067.1"/>
    </source>
</evidence>
<feature type="non-terminal residue" evidence="3">
    <location>
        <position position="124"/>
    </location>
</feature>
<dbReference type="InterPro" id="IPR043636">
    <property type="entry name" value="L1_RRM_dom"/>
</dbReference>
<dbReference type="PANTHER" id="PTHR11505">
    <property type="entry name" value="L1 TRANSPOSABLE ELEMENT-RELATED"/>
    <property type="match status" value="1"/>
</dbReference>
<sequence length="124" mass="14452">NHSELRNAVNEVQNKLDAVTARMEEAEGRISEIENKIMEKDEAMKTRDKKILDYERRIRELSDSMKRNNSHIIEVPEETREKGAEVSLQEIIAENFPNLGKEANIQTQETQRIPFIFNKNRSSP</sequence>
<dbReference type="InterPro" id="IPR004244">
    <property type="entry name" value="Transposase_22"/>
</dbReference>
<evidence type="ECO:0000256" key="1">
    <source>
        <dbReference type="SAM" id="Coils"/>
    </source>
</evidence>
<name>A0A6G1AU35_CROCR</name>
<accession>A0A6G1AU35</accession>
<feature type="non-terminal residue" evidence="3">
    <location>
        <position position="1"/>
    </location>
</feature>
<proteinExistence type="predicted"/>
<feature type="domain" description="L1 transposable element RRM" evidence="2">
    <location>
        <begin position="67"/>
        <end position="124"/>
    </location>
</feature>
<keyword evidence="4" id="KW-1185">Reference proteome</keyword>
<gene>
    <name evidence="3" type="primary">L1re1_93</name>
    <name evidence="3" type="ORF">FOF47_R04906</name>
</gene>
<dbReference type="AlphaFoldDB" id="A0A6G1AU35"/>
<keyword evidence="1" id="KW-0175">Coiled coil</keyword>
<comment type="caution">
    <text evidence="3">The sequence shown here is derived from an EMBL/GenBank/DDBJ whole genome shotgun (WGS) entry which is preliminary data.</text>
</comment>